<keyword evidence="3" id="KW-1185">Reference proteome</keyword>
<reference evidence="2 3" key="1">
    <citation type="submission" date="2015-01" db="EMBL/GenBank/DDBJ databases">
        <title>Evolution of Trichinella species and genotypes.</title>
        <authorList>
            <person name="Korhonen P.K."/>
            <person name="Edoardo P."/>
            <person name="Giuseppe L.R."/>
            <person name="Gasser R.B."/>
        </authorList>
    </citation>
    <scope>NUCLEOTIDE SEQUENCE [LARGE SCALE GENOMIC DNA]</scope>
    <source>
        <strain evidence="2">ISS470</strain>
    </source>
</reference>
<accession>A0A0V1FY43</accession>
<evidence type="ECO:0000313" key="2">
    <source>
        <dbReference type="EMBL" id="KRY90939.1"/>
    </source>
</evidence>
<dbReference type="InterPro" id="IPR029526">
    <property type="entry name" value="PGBD"/>
</dbReference>
<dbReference type="AlphaFoldDB" id="A0A0V1FY43"/>
<dbReference type="Pfam" id="PF13843">
    <property type="entry name" value="DDE_Tnp_1_7"/>
    <property type="match status" value="1"/>
</dbReference>
<dbReference type="OrthoDB" id="10030973at2759"/>
<organism evidence="2 3">
    <name type="scientific">Trichinella pseudospiralis</name>
    <name type="common">Parasitic roundworm</name>
    <dbReference type="NCBI Taxonomy" id="6337"/>
    <lineage>
        <taxon>Eukaryota</taxon>
        <taxon>Metazoa</taxon>
        <taxon>Ecdysozoa</taxon>
        <taxon>Nematoda</taxon>
        <taxon>Enoplea</taxon>
        <taxon>Dorylaimia</taxon>
        <taxon>Trichinellida</taxon>
        <taxon>Trichinellidae</taxon>
        <taxon>Trichinella</taxon>
    </lineage>
</organism>
<protein>
    <recommendedName>
        <fullName evidence="1">PiggyBac transposable element-derived protein domain-containing protein</fullName>
    </recommendedName>
</protein>
<evidence type="ECO:0000259" key="1">
    <source>
        <dbReference type="Pfam" id="PF13843"/>
    </source>
</evidence>
<comment type="caution">
    <text evidence="2">The sequence shown here is derived from an EMBL/GenBank/DDBJ whole genome shotgun (WGS) entry which is preliminary data.</text>
</comment>
<evidence type="ECO:0000313" key="3">
    <source>
        <dbReference type="Proteomes" id="UP000054995"/>
    </source>
</evidence>
<dbReference type="EMBL" id="JYDT01000017">
    <property type="protein sequence ID" value="KRY90939.1"/>
    <property type="molecule type" value="Genomic_DNA"/>
</dbReference>
<dbReference type="Proteomes" id="UP000054995">
    <property type="component" value="Unassembled WGS sequence"/>
</dbReference>
<sequence>MVCQCVKHADRLFSSNVMKMVTGLTKYAISCAIDLRSVFQLFIAPKIMKIPTKKGSRWPCVPVDKRLAPCRDHRSFKQYMLSNSVIKFYALSIKIWTACDTKSSFVWNVQIYTGKAEGKAPAKNQGMRIVTDLTKGLKGRNVTDFLGKCPSIFAFSAEATLVSYCPEKNKTVLLMSTMHKDLTVTSGSKKRARCGLCPSLADNKTSSKCNFC</sequence>
<gene>
    <name evidence="2" type="ORF">T4D_43</name>
</gene>
<feature type="domain" description="PiggyBac transposable element-derived protein" evidence="1">
    <location>
        <begin position="63"/>
        <end position="141"/>
    </location>
</feature>
<proteinExistence type="predicted"/>
<name>A0A0V1FY43_TRIPS</name>